<dbReference type="Proteomes" id="UP001143856">
    <property type="component" value="Unassembled WGS sequence"/>
</dbReference>
<dbReference type="EMBL" id="JAPDGR010000006">
    <property type="protein sequence ID" value="KAJ2999174.1"/>
    <property type="molecule type" value="Genomic_DNA"/>
</dbReference>
<protein>
    <submittedName>
        <fullName evidence="1">Uncharacterized protein</fullName>
    </submittedName>
</protein>
<evidence type="ECO:0000313" key="2">
    <source>
        <dbReference type="Proteomes" id="UP001143856"/>
    </source>
</evidence>
<evidence type="ECO:0000313" key="1">
    <source>
        <dbReference type="EMBL" id="KAJ2999174.1"/>
    </source>
</evidence>
<sequence length="236" mass="26434">MSAFDRPVNAHGEEIHRLFDPRSSSMHYRVPESQLVAYNTAKQVSQLQLLNPCTNNIEPDVRTVVIHIDGACRDNGRPTAMASWGVYVGPGSRYNARGMVQADLPQTSSRAEIEALSHALIIIRQIASHDPLLQHFKIMSDSEYLVKTMSMWIEGWIDNGGLGSRGQPVAHFKKLQEIHETLDEMEYGGSRINVQFRHVPRENNQEADRLANEALDAWSRVNSSNVVLHTGIVVLA</sequence>
<organism evidence="1 2">
    <name type="scientific">Xylaria curta</name>
    <dbReference type="NCBI Taxonomy" id="42375"/>
    <lineage>
        <taxon>Eukaryota</taxon>
        <taxon>Fungi</taxon>
        <taxon>Dikarya</taxon>
        <taxon>Ascomycota</taxon>
        <taxon>Pezizomycotina</taxon>
        <taxon>Sordariomycetes</taxon>
        <taxon>Xylariomycetidae</taxon>
        <taxon>Xylariales</taxon>
        <taxon>Xylariaceae</taxon>
        <taxon>Xylaria</taxon>
    </lineage>
</organism>
<reference evidence="1" key="1">
    <citation type="submission" date="2022-10" db="EMBL/GenBank/DDBJ databases">
        <title>Genome Sequence of Xylaria curta.</title>
        <authorList>
            <person name="Buettner E."/>
        </authorList>
    </citation>
    <scope>NUCLEOTIDE SEQUENCE</scope>
    <source>
        <strain evidence="1">Babe10</strain>
    </source>
</reference>
<keyword evidence="2" id="KW-1185">Reference proteome</keyword>
<comment type="caution">
    <text evidence="1">The sequence shown here is derived from an EMBL/GenBank/DDBJ whole genome shotgun (WGS) entry which is preliminary data.</text>
</comment>
<accession>A0ACC1PQZ5</accession>
<gene>
    <name evidence="1" type="ORF">NUW58_g81</name>
</gene>
<name>A0ACC1PQZ5_9PEZI</name>
<proteinExistence type="predicted"/>